<evidence type="ECO:0000313" key="2">
    <source>
        <dbReference type="EMBL" id="PRY89841.1"/>
    </source>
</evidence>
<proteinExistence type="predicted"/>
<gene>
    <name evidence="2" type="ORF">CLW00_102317</name>
</gene>
<dbReference type="PROSITE" id="PS51257">
    <property type="entry name" value="PROKAR_LIPOPROTEIN"/>
    <property type="match status" value="1"/>
</dbReference>
<protein>
    <recommendedName>
        <fullName evidence="4">Lipocalin-like protein</fullName>
    </recommendedName>
</protein>
<reference evidence="2 3" key="1">
    <citation type="submission" date="2018-03" db="EMBL/GenBank/DDBJ databases">
        <title>Genomic Encyclopedia of Archaeal and Bacterial Type Strains, Phase II (KMG-II): from individual species to whole genera.</title>
        <authorList>
            <person name="Goeker M."/>
        </authorList>
    </citation>
    <scope>NUCLEOTIDE SEQUENCE [LARGE SCALE GENOMIC DNA]</scope>
    <source>
        <strain evidence="2 3">DSM 27929</strain>
    </source>
</reference>
<organism evidence="2 3">
    <name type="scientific">Mongoliibacter ruber</name>
    <dbReference type="NCBI Taxonomy" id="1750599"/>
    <lineage>
        <taxon>Bacteria</taxon>
        <taxon>Pseudomonadati</taxon>
        <taxon>Bacteroidota</taxon>
        <taxon>Cytophagia</taxon>
        <taxon>Cytophagales</taxon>
        <taxon>Cyclobacteriaceae</taxon>
        <taxon>Mongoliibacter</taxon>
    </lineage>
</organism>
<evidence type="ECO:0008006" key="4">
    <source>
        <dbReference type="Google" id="ProtNLM"/>
    </source>
</evidence>
<dbReference type="OrthoDB" id="838496at2"/>
<dbReference type="EMBL" id="PVTR01000002">
    <property type="protein sequence ID" value="PRY89841.1"/>
    <property type="molecule type" value="Genomic_DNA"/>
</dbReference>
<evidence type="ECO:0000256" key="1">
    <source>
        <dbReference type="SAM" id="SignalP"/>
    </source>
</evidence>
<feature type="chain" id="PRO_5015630412" description="Lipocalin-like protein" evidence="1">
    <location>
        <begin position="22"/>
        <end position="165"/>
    </location>
</feature>
<name>A0A2T0WT17_9BACT</name>
<comment type="caution">
    <text evidence="2">The sequence shown here is derived from an EMBL/GenBank/DDBJ whole genome shotgun (WGS) entry which is preliminary data.</text>
</comment>
<evidence type="ECO:0000313" key="3">
    <source>
        <dbReference type="Proteomes" id="UP000238157"/>
    </source>
</evidence>
<keyword evidence="1" id="KW-0732">Signal</keyword>
<dbReference type="RefSeq" id="WP_106132522.1">
    <property type="nucleotide sequence ID" value="NZ_PVTR01000002.1"/>
</dbReference>
<accession>A0A2T0WT17</accession>
<keyword evidence="3" id="KW-1185">Reference proteome</keyword>
<feature type="signal peptide" evidence="1">
    <location>
        <begin position="1"/>
        <end position="21"/>
    </location>
</feature>
<sequence length="165" mass="18857">MKKALLALVPIIFLFSCVDYSEEFSSQTLQGKWLNKISNDYESMDNVLVFQTNGSYEAFFIRTENSEGFAPGIVGYYKGNYAVTDDKLVLSDRKYYYPEDFENPPTEAGDMIEQANFPMPNQSAELSFEENKTVMVLVFECIDTFGGFAAMCMEPEPTYYDKVME</sequence>
<dbReference type="AlphaFoldDB" id="A0A2T0WT17"/>
<dbReference type="Proteomes" id="UP000238157">
    <property type="component" value="Unassembled WGS sequence"/>
</dbReference>